<organism evidence="9 10">
    <name type="scientific">Candidatus Dormiibacter inghamiae</name>
    <dbReference type="NCBI Taxonomy" id="3127013"/>
    <lineage>
        <taxon>Bacteria</taxon>
        <taxon>Bacillati</taxon>
        <taxon>Candidatus Dormiibacterota</taxon>
        <taxon>Candidatus Dormibacteria</taxon>
        <taxon>Candidatus Dormibacterales</taxon>
        <taxon>Candidatus Dormibacteraceae</taxon>
        <taxon>Candidatus Dormiibacter</taxon>
    </lineage>
</organism>
<dbReference type="HAMAP" id="MF_00503">
    <property type="entry name" value="Ribosomal_bL9"/>
    <property type="match status" value="1"/>
</dbReference>
<evidence type="ECO:0000256" key="7">
    <source>
        <dbReference type="HAMAP-Rule" id="MF_00503"/>
    </source>
</evidence>
<dbReference type="EMBL" id="JAEKNQ010000040">
    <property type="protein sequence ID" value="MBJ7603631.1"/>
    <property type="molecule type" value="Genomic_DNA"/>
</dbReference>
<evidence type="ECO:0000313" key="10">
    <source>
        <dbReference type="Proteomes" id="UP000620075"/>
    </source>
</evidence>
<dbReference type="GO" id="GO:1990904">
    <property type="term" value="C:ribonucleoprotein complex"/>
    <property type="evidence" value="ECO:0007669"/>
    <property type="project" value="UniProtKB-KW"/>
</dbReference>
<dbReference type="PROSITE" id="PS00651">
    <property type="entry name" value="RIBOSOMAL_L9"/>
    <property type="match status" value="1"/>
</dbReference>
<name>A0A934KHH7_9BACT</name>
<evidence type="ECO:0000313" key="9">
    <source>
        <dbReference type="EMBL" id="MBJ7603631.1"/>
    </source>
</evidence>
<keyword evidence="2 7" id="KW-0699">rRNA-binding</keyword>
<dbReference type="InterPro" id="IPR036935">
    <property type="entry name" value="Ribosomal_bL9_N_sf"/>
</dbReference>
<dbReference type="NCBIfam" id="TIGR00158">
    <property type="entry name" value="L9"/>
    <property type="match status" value="1"/>
</dbReference>
<dbReference type="InterPro" id="IPR009027">
    <property type="entry name" value="Ribosomal_bL9/RNase_H1_N"/>
</dbReference>
<dbReference type="SUPFAM" id="SSF55653">
    <property type="entry name" value="Ribosomal protein L9 C-domain"/>
    <property type="match status" value="1"/>
</dbReference>
<dbReference type="GO" id="GO:0003735">
    <property type="term" value="F:structural constituent of ribosome"/>
    <property type="evidence" value="ECO:0007669"/>
    <property type="project" value="InterPro"/>
</dbReference>
<dbReference type="InterPro" id="IPR020070">
    <property type="entry name" value="Ribosomal_bL9_N"/>
</dbReference>
<dbReference type="Proteomes" id="UP000620075">
    <property type="component" value="Unassembled WGS sequence"/>
</dbReference>
<sequence length="149" mass="16724">MKVMLTKDVPSVGVAGDLKNVADGYGRNYLIPQKLAVLAGKGVEVEAKRLREAAAKREAKARQEAQELAEQIGDRTVVVRLRVGEGDKVFGAITSEDIAKALKQQHQVDLDRRRIELREPLKQLGEHRVPLRLYRDVEAHINLIITQDR</sequence>
<protein>
    <recommendedName>
        <fullName evidence="6 7">Large ribosomal subunit protein bL9</fullName>
    </recommendedName>
</protein>
<reference evidence="9 10" key="1">
    <citation type="submission" date="2020-10" db="EMBL/GenBank/DDBJ databases">
        <title>Ca. Dormibacterota MAGs.</title>
        <authorList>
            <person name="Montgomery K."/>
        </authorList>
    </citation>
    <scope>NUCLEOTIDE SEQUENCE [LARGE SCALE GENOMIC DNA]</scope>
    <source>
        <strain evidence="9">SC8811_S16_3</strain>
    </source>
</reference>
<dbReference type="GO" id="GO:0019843">
    <property type="term" value="F:rRNA binding"/>
    <property type="evidence" value="ECO:0007669"/>
    <property type="project" value="UniProtKB-UniRule"/>
</dbReference>
<feature type="domain" description="Ribosomal protein L9" evidence="8">
    <location>
        <begin position="13"/>
        <end position="40"/>
    </location>
</feature>
<evidence type="ECO:0000256" key="2">
    <source>
        <dbReference type="ARBA" id="ARBA00022730"/>
    </source>
</evidence>
<proteinExistence type="inferred from homology"/>
<dbReference type="Gene3D" id="3.40.5.10">
    <property type="entry name" value="Ribosomal protein L9, N-terminal domain"/>
    <property type="match status" value="1"/>
</dbReference>
<comment type="function">
    <text evidence="7">Binds to the 23S rRNA.</text>
</comment>
<dbReference type="Pfam" id="PF01281">
    <property type="entry name" value="Ribosomal_L9_N"/>
    <property type="match status" value="1"/>
</dbReference>
<dbReference type="InterPro" id="IPR020594">
    <property type="entry name" value="Ribosomal_bL9_bac/chp"/>
</dbReference>
<evidence type="ECO:0000256" key="6">
    <source>
        <dbReference type="ARBA" id="ARBA00035292"/>
    </source>
</evidence>
<comment type="similarity">
    <text evidence="1 7">Belongs to the bacterial ribosomal protein bL9 family.</text>
</comment>
<evidence type="ECO:0000256" key="3">
    <source>
        <dbReference type="ARBA" id="ARBA00022884"/>
    </source>
</evidence>
<evidence type="ECO:0000256" key="5">
    <source>
        <dbReference type="ARBA" id="ARBA00023274"/>
    </source>
</evidence>
<dbReference type="GO" id="GO:0005840">
    <property type="term" value="C:ribosome"/>
    <property type="evidence" value="ECO:0007669"/>
    <property type="project" value="UniProtKB-KW"/>
</dbReference>
<dbReference type="AlphaFoldDB" id="A0A934KHH7"/>
<dbReference type="InterPro" id="IPR020069">
    <property type="entry name" value="Ribosomal_bL9_C"/>
</dbReference>
<evidence type="ECO:0000256" key="1">
    <source>
        <dbReference type="ARBA" id="ARBA00010605"/>
    </source>
</evidence>
<keyword evidence="4 7" id="KW-0689">Ribosomal protein</keyword>
<dbReference type="Pfam" id="PF03948">
    <property type="entry name" value="Ribosomal_L9_C"/>
    <property type="match status" value="1"/>
</dbReference>
<evidence type="ECO:0000259" key="8">
    <source>
        <dbReference type="PROSITE" id="PS00651"/>
    </source>
</evidence>
<comment type="caution">
    <text evidence="9">The sequence shown here is derived from an EMBL/GenBank/DDBJ whole genome shotgun (WGS) entry which is preliminary data.</text>
</comment>
<keyword evidence="3 7" id="KW-0694">RNA-binding</keyword>
<dbReference type="InterPro" id="IPR036791">
    <property type="entry name" value="Ribosomal_bL9_C_sf"/>
</dbReference>
<dbReference type="InterPro" id="IPR000244">
    <property type="entry name" value="Ribosomal_bL9"/>
</dbReference>
<dbReference type="PANTHER" id="PTHR21368">
    <property type="entry name" value="50S RIBOSOMAL PROTEIN L9"/>
    <property type="match status" value="1"/>
</dbReference>
<dbReference type="GO" id="GO:0006412">
    <property type="term" value="P:translation"/>
    <property type="evidence" value="ECO:0007669"/>
    <property type="project" value="UniProtKB-UniRule"/>
</dbReference>
<dbReference type="SUPFAM" id="SSF55658">
    <property type="entry name" value="L9 N-domain-like"/>
    <property type="match status" value="1"/>
</dbReference>
<dbReference type="Gene3D" id="3.10.430.100">
    <property type="entry name" value="Ribosomal protein L9, C-terminal domain"/>
    <property type="match status" value="1"/>
</dbReference>
<keyword evidence="5 7" id="KW-0687">Ribonucleoprotein</keyword>
<accession>A0A934KHH7</accession>
<evidence type="ECO:0000256" key="4">
    <source>
        <dbReference type="ARBA" id="ARBA00022980"/>
    </source>
</evidence>
<gene>
    <name evidence="7" type="primary">rplI</name>
    <name evidence="9" type="ORF">JF888_10640</name>
</gene>